<organism evidence="2">
    <name type="scientific">Sesamum angustifolium</name>
    <dbReference type="NCBI Taxonomy" id="2727405"/>
    <lineage>
        <taxon>Eukaryota</taxon>
        <taxon>Viridiplantae</taxon>
        <taxon>Streptophyta</taxon>
        <taxon>Embryophyta</taxon>
        <taxon>Tracheophyta</taxon>
        <taxon>Spermatophyta</taxon>
        <taxon>Magnoliopsida</taxon>
        <taxon>eudicotyledons</taxon>
        <taxon>Gunneridae</taxon>
        <taxon>Pentapetalae</taxon>
        <taxon>asterids</taxon>
        <taxon>lamiids</taxon>
        <taxon>Lamiales</taxon>
        <taxon>Pedaliaceae</taxon>
        <taxon>Sesamum</taxon>
    </lineage>
</organism>
<feature type="domain" description="Retrovirus-related Pol polyprotein from transposon TNT 1-94-like beta-barrel" evidence="1">
    <location>
        <begin position="141"/>
        <end position="210"/>
    </location>
</feature>
<protein>
    <recommendedName>
        <fullName evidence="1">Retrovirus-related Pol polyprotein from transposon TNT 1-94-like beta-barrel domain-containing protein</fullName>
    </recommendedName>
</protein>
<gene>
    <name evidence="2" type="ORF">Sangu_1142300</name>
</gene>
<comment type="caution">
    <text evidence="2">The sequence shown here is derived from an EMBL/GenBank/DDBJ whole genome shotgun (WGS) entry which is preliminary data.</text>
</comment>
<dbReference type="InterPro" id="IPR054722">
    <property type="entry name" value="PolX-like_BBD"/>
</dbReference>
<reference evidence="2" key="1">
    <citation type="submission" date="2020-06" db="EMBL/GenBank/DDBJ databases">
        <authorList>
            <person name="Li T."/>
            <person name="Hu X."/>
            <person name="Zhang T."/>
            <person name="Song X."/>
            <person name="Zhang H."/>
            <person name="Dai N."/>
            <person name="Sheng W."/>
            <person name="Hou X."/>
            <person name="Wei L."/>
        </authorList>
    </citation>
    <scope>NUCLEOTIDE SEQUENCE</scope>
    <source>
        <strain evidence="2">G01</strain>
        <tissue evidence="2">Leaf</tissue>
    </source>
</reference>
<reference evidence="2" key="2">
    <citation type="journal article" date="2024" name="Plant">
        <title>Genomic evolution and insights into agronomic trait innovations of Sesamum species.</title>
        <authorList>
            <person name="Miao H."/>
            <person name="Wang L."/>
            <person name="Qu L."/>
            <person name="Liu H."/>
            <person name="Sun Y."/>
            <person name="Le M."/>
            <person name="Wang Q."/>
            <person name="Wei S."/>
            <person name="Zheng Y."/>
            <person name="Lin W."/>
            <person name="Duan Y."/>
            <person name="Cao H."/>
            <person name="Xiong S."/>
            <person name="Wang X."/>
            <person name="Wei L."/>
            <person name="Li C."/>
            <person name="Ma Q."/>
            <person name="Ju M."/>
            <person name="Zhao R."/>
            <person name="Li G."/>
            <person name="Mu C."/>
            <person name="Tian Q."/>
            <person name="Mei H."/>
            <person name="Zhang T."/>
            <person name="Gao T."/>
            <person name="Zhang H."/>
        </authorList>
    </citation>
    <scope>NUCLEOTIDE SEQUENCE</scope>
    <source>
        <strain evidence="2">G01</strain>
    </source>
</reference>
<dbReference type="PANTHER" id="PTHR47592:SF27">
    <property type="entry name" value="OS08G0421700 PROTEIN"/>
    <property type="match status" value="1"/>
</dbReference>
<proteinExistence type="predicted"/>
<dbReference type="PANTHER" id="PTHR47592">
    <property type="entry name" value="PBF68 PROTEIN"/>
    <property type="match status" value="1"/>
</dbReference>
<accession>A0AAW2NZU8</accession>
<evidence type="ECO:0000313" key="2">
    <source>
        <dbReference type="EMBL" id="KAL0349145.1"/>
    </source>
</evidence>
<dbReference type="Pfam" id="PF22936">
    <property type="entry name" value="Pol_BBD"/>
    <property type="match status" value="1"/>
</dbReference>
<name>A0AAW2NZU8_9LAMI</name>
<dbReference type="AlphaFoldDB" id="A0AAW2NZU8"/>
<evidence type="ECO:0000259" key="1">
    <source>
        <dbReference type="Pfam" id="PF22936"/>
    </source>
</evidence>
<dbReference type="Pfam" id="PF14223">
    <property type="entry name" value="Retrotran_gag_2"/>
    <property type="match status" value="1"/>
</dbReference>
<sequence>MRYQMVEDRSVAEQTHEIINLEHALADAEMKLPEKFLVMSIVDKFPKSWENFGMTLKHQKGRLSLDDLMIAISIEEEHRNQTHKMPVGHWAKLCPNKKAKTGQAVVNMVVGGSSGASTSGATEGYVSVQPKLLTIYEPCDWLIDTGANVHVCADKSLFVSYQAITGKTVSMGNSSTAKVLGIGSVDLKFPSGRILSLKRVHHVPTVRRTLSVVL</sequence>
<dbReference type="EMBL" id="JACGWK010000006">
    <property type="protein sequence ID" value="KAL0349145.1"/>
    <property type="molecule type" value="Genomic_DNA"/>
</dbReference>